<dbReference type="Proteomes" id="UP000245926">
    <property type="component" value="Chromosome"/>
</dbReference>
<dbReference type="EMBL" id="CP029550">
    <property type="protein sequence ID" value="AWN42030.1"/>
    <property type="molecule type" value="Genomic_DNA"/>
</dbReference>
<evidence type="ECO:0000313" key="3">
    <source>
        <dbReference type="EMBL" id="AWN42030.1"/>
    </source>
</evidence>
<keyword evidence="4" id="KW-1185">Reference proteome</keyword>
<accession>A0A2U8W999</accession>
<dbReference type="OrthoDB" id="7847955at2"/>
<proteinExistence type="predicted"/>
<dbReference type="InterPro" id="IPR028098">
    <property type="entry name" value="Glyco_trans_4-like_N"/>
</dbReference>
<feature type="region of interest" description="Disordered" evidence="1">
    <location>
        <begin position="36"/>
        <end position="55"/>
    </location>
</feature>
<dbReference type="Pfam" id="PF13692">
    <property type="entry name" value="Glyco_trans_1_4"/>
    <property type="match status" value="1"/>
</dbReference>
<dbReference type="PANTHER" id="PTHR45947">
    <property type="entry name" value="SULFOQUINOVOSYL TRANSFERASE SQD2"/>
    <property type="match status" value="1"/>
</dbReference>
<evidence type="ECO:0000313" key="4">
    <source>
        <dbReference type="Proteomes" id="UP000245926"/>
    </source>
</evidence>
<dbReference type="InterPro" id="IPR050194">
    <property type="entry name" value="Glycosyltransferase_grp1"/>
</dbReference>
<name>A0A2U8W999_9HYPH</name>
<feature type="domain" description="Glycosyltransferase subfamily 4-like N-terminal" evidence="2">
    <location>
        <begin position="77"/>
        <end position="233"/>
    </location>
</feature>
<organism evidence="3 4">
    <name type="scientific">Methylobacterium durans</name>
    <dbReference type="NCBI Taxonomy" id="2202825"/>
    <lineage>
        <taxon>Bacteria</taxon>
        <taxon>Pseudomonadati</taxon>
        <taxon>Pseudomonadota</taxon>
        <taxon>Alphaproteobacteria</taxon>
        <taxon>Hyphomicrobiales</taxon>
        <taxon>Methylobacteriaceae</taxon>
        <taxon>Methylobacterium</taxon>
    </lineage>
</organism>
<dbReference type="AlphaFoldDB" id="A0A2U8W999"/>
<feature type="region of interest" description="Disordered" evidence="1">
    <location>
        <begin position="1"/>
        <end position="22"/>
    </location>
</feature>
<gene>
    <name evidence="3" type="ORF">DK389_17925</name>
</gene>
<reference evidence="4" key="1">
    <citation type="submission" date="2018-05" db="EMBL/GenBank/DDBJ databases">
        <title>Complete Genome Sequence of Methylobacterium sp. 17SD2-17.</title>
        <authorList>
            <person name="Srinivasan S."/>
        </authorList>
    </citation>
    <scope>NUCLEOTIDE SEQUENCE [LARGE SCALE GENOMIC DNA]</scope>
    <source>
        <strain evidence="4">17SD2-17</strain>
    </source>
</reference>
<dbReference type="PANTHER" id="PTHR45947:SF3">
    <property type="entry name" value="SULFOQUINOVOSYL TRANSFERASE SQD2"/>
    <property type="match status" value="1"/>
</dbReference>
<dbReference type="Pfam" id="PF13439">
    <property type="entry name" value="Glyco_transf_4"/>
    <property type="match status" value="1"/>
</dbReference>
<dbReference type="KEGG" id="mets:DK389_17925"/>
<protein>
    <recommendedName>
        <fullName evidence="2">Glycosyltransferase subfamily 4-like N-terminal domain-containing protein</fullName>
    </recommendedName>
</protein>
<evidence type="ECO:0000256" key="1">
    <source>
        <dbReference type="SAM" id="MobiDB-lite"/>
    </source>
</evidence>
<evidence type="ECO:0000259" key="2">
    <source>
        <dbReference type="Pfam" id="PF13439"/>
    </source>
</evidence>
<dbReference type="CDD" id="cd03811">
    <property type="entry name" value="GT4_GT28_WabH-like"/>
    <property type="match status" value="1"/>
</dbReference>
<dbReference type="GO" id="GO:0016758">
    <property type="term" value="F:hexosyltransferase activity"/>
    <property type="evidence" value="ECO:0007669"/>
    <property type="project" value="TreeGrafter"/>
</dbReference>
<sequence>MRPRPGESCAHRRSTASSPSISTAAAITRRCCGRWPTSNSSCAPSGPTSAPACPRRESPEVAQVRSVAIYVPCLQAGGAERVAAVLATGLHRAGVATTLIVDAERPENRGFVAAGVTMVVLGGGHADNTRRLARWLRANGPDIAMAIDAPASVKLAAAKMLARGRTRIVLSYHGHAGIVRGRLGNAAFRLAFLLTRFADRTVCVSEGLARRLVEDWRASAARIESIPNPIPVEHAHAAADAADLATRPPTIVAVGRLVPEKGYDSLIRALTLLPGDVRLTILGDGPERPALQRAADEAGVAGQVSLPGFAEPWPAYGAARVFALSSISESFGNVVVEALASGLPVVATDCGGPGEILDRGRYGTLVPVGDSAALAAGLGAALADPGDPAFRVARAASYAVPQIVERYLDLFERVIAG</sequence>
<feature type="compositionally biased region" description="Polar residues" evidence="1">
    <location>
        <begin position="36"/>
        <end position="48"/>
    </location>
</feature>
<dbReference type="SUPFAM" id="SSF53756">
    <property type="entry name" value="UDP-Glycosyltransferase/glycogen phosphorylase"/>
    <property type="match status" value="1"/>
</dbReference>
<dbReference type="Gene3D" id="3.40.50.2000">
    <property type="entry name" value="Glycogen Phosphorylase B"/>
    <property type="match status" value="2"/>
</dbReference>